<accession>A0ABX7BLR4</accession>
<keyword evidence="1" id="KW-0969">Cilium</keyword>
<keyword evidence="1" id="KW-0282">Flagellum</keyword>
<keyword evidence="2" id="KW-1185">Reference proteome</keyword>
<name>A0ABX7BLR4_9CAUL</name>
<keyword evidence="1" id="KW-0966">Cell projection</keyword>
<dbReference type="RefSeq" id="WP_201102899.1">
    <property type="nucleotide sequence ID" value="NZ_CP067977.1"/>
</dbReference>
<evidence type="ECO:0000313" key="2">
    <source>
        <dbReference type="Proteomes" id="UP000595448"/>
    </source>
</evidence>
<evidence type="ECO:0000313" key="1">
    <source>
        <dbReference type="EMBL" id="QQQ18529.1"/>
    </source>
</evidence>
<dbReference type="EMBL" id="CP067977">
    <property type="protein sequence ID" value="QQQ18529.1"/>
    <property type="molecule type" value="Genomic_DNA"/>
</dbReference>
<protein>
    <submittedName>
        <fullName evidence="1">Flagellar basal-body protein FlbY</fullName>
    </submittedName>
</protein>
<proteinExistence type="predicted"/>
<sequence>MSQAAAALNATARLRQLLDLTRRLTERLTIELSAFEARRPQDVAAGLAETQELANLYRRESAQVKANPTTLAAAPASERMALVDATRAFETVLARHARAVEAARLISEGLVKAIAAEVTSQRGTPSAYGAAGRATLADARAVAFNRTA</sequence>
<gene>
    <name evidence="1" type="ORF">JIP62_14770</name>
</gene>
<organism evidence="1 2">
    <name type="scientific">Brevundimonas vitisensis</name>
    <dbReference type="NCBI Taxonomy" id="2800818"/>
    <lineage>
        <taxon>Bacteria</taxon>
        <taxon>Pseudomonadati</taxon>
        <taxon>Pseudomonadota</taxon>
        <taxon>Alphaproteobacteria</taxon>
        <taxon>Caulobacterales</taxon>
        <taxon>Caulobacteraceae</taxon>
        <taxon>Brevundimonas</taxon>
    </lineage>
</organism>
<dbReference type="Proteomes" id="UP000595448">
    <property type="component" value="Chromosome"/>
</dbReference>
<reference evidence="1 2" key="1">
    <citation type="submission" date="2021-01" db="EMBL/GenBank/DDBJ databases">
        <title>Brevundimonas vitis sp. nov., an bacterium isolated from grape (Vitis vinifera).</title>
        <authorList>
            <person name="Jiang L."/>
            <person name="Lee J."/>
        </authorList>
    </citation>
    <scope>NUCLEOTIDE SEQUENCE [LARGE SCALE GENOMIC DNA]</scope>
    <source>
        <strain evidence="1 2">GRTSA-9</strain>
    </source>
</reference>